<evidence type="ECO:0000256" key="1">
    <source>
        <dbReference type="ARBA" id="ARBA00001933"/>
    </source>
</evidence>
<evidence type="ECO:0000256" key="2">
    <source>
        <dbReference type="ARBA" id="ARBA00009077"/>
    </source>
</evidence>
<dbReference type="Gene3D" id="3.90.1150.10">
    <property type="entry name" value="Aspartate Aminotransferase, domain 1"/>
    <property type="match status" value="1"/>
</dbReference>
<dbReference type="Gene3D" id="3.40.640.10">
    <property type="entry name" value="Type I PLP-dependent aspartate aminotransferase-like (Major domain)"/>
    <property type="match status" value="1"/>
</dbReference>
<reference evidence="6 7" key="1">
    <citation type="submission" date="2012-06" db="EMBL/GenBank/DDBJ databases">
        <title>Finished chromosome of genome of Microcoleus sp. PCC 7113.</title>
        <authorList>
            <consortium name="US DOE Joint Genome Institute"/>
            <person name="Gugger M."/>
            <person name="Coursin T."/>
            <person name="Rippka R."/>
            <person name="Tandeau De Marsac N."/>
            <person name="Huntemann M."/>
            <person name="Wei C.-L."/>
            <person name="Han J."/>
            <person name="Detter J.C."/>
            <person name="Han C."/>
            <person name="Tapia R."/>
            <person name="Chen A."/>
            <person name="Kyrpides N."/>
            <person name="Mavromatis K."/>
            <person name="Markowitz V."/>
            <person name="Szeto E."/>
            <person name="Ivanova N."/>
            <person name="Pagani I."/>
            <person name="Pati A."/>
            <person name="Goodwin L."/>
            <person name="Nordberg H.P."/>
            <person name="Cantor M.N."/>
            <person name="Hua S.X."/>
            <person name="Woyke T."/>
            <person name="Kerfeld C.A."/>
        </authorList>
    </citation>
    <scope>NUCLEOTIDE SEQUENCE [LARGE SCALE GENOMIC DNA]</scope>
    <source>
        <strain evidence="6 7">PCC 7113</strain>
    </source>
</reference>
<comment type="similarity">
    <text evidence="2 5">Belongs to the trans-sulfuration enzymes family.</text>
</comment>
<dbReference type="GO" id="GO:0030170">
    <property type="term" value="F:pyridoxal phosphate binding"/>
    <property type="evidence" value="ECO:0007669"/>
    <property type="project" value="InterPro"/>
</dbReference>
<dbReference type="KEGG" id="mic:Mic7113_3145"/>
<keyword evidence="6" id="KW-0456">Lyase</keyword>
<dbReference type="GO" id="GO:0004123">
    <property type="term" value="F:cystathionine gamma-lyase activity"/>
    <property type="evidence" value="ECO:0007669"/>
    <property type="project" value="TreeGrafter"/>
</dbReference>
<comment type="cofactor">
    <cofactor evidence="1 5">
        <name>pyridoxal 5'-phosphate</name>
        <dbReference type="ChEBI" id="CHEBI:597326"/>
    </cofactor>
</comment>
<dbReference type="GO" id="GO:0005737">
    <property type="term" value="C:cytoplasm"/>
    <property type="evidence" value="ECO:0007669"/>
    <property type="project" value="TreeGrafter"/>
</dbReference>
<evidence type="ECO:0000313" key="7">
    <source>
        <dbReference type="Proteomes" id="UP000010471"/>
    </source>
</evidence>
<dbReference type="eggNOG" id="COG0626">
    <property type="taxonomic scope" value="Bacteria"/>
</dbReference>
<dbReference type="AlphaFoldDB" id="K9WF89"/>
<dbReference type="EMBL" id="CP003630">
    <property type="protein sequence ID" value="AFZ18888.1"/>
    <property type="molecule type" value="Genomic_DNA"/>
</dbReference>
<dbReference type="InterPro" id="IPR015421">
    <property type="entry name" value="PyrdxlP-dep_Trfase_major"/>
</dbReference>
<dbReference type="PROSITE" id="PS00868">
    <property type="entry name" value="CYS_MET_METAB_PP"/>
    <property type="match status" value="1"/>
</dbReference>
<evidence type="ECO:0000256" key="5">
    <source>
        <dbReference type="RuleBase" id="RU362118"/>
    </source>
</evidence>
<dbReference type="CDD" id="cd00614">
    <property type="entry name" value="CGS_like"/>
    <property type="match status" value="1"/>
</dbReference>
<dbReference type="PANTHER" id="PTHR11808:SF15">
    <property type="entry name" value="CYSTATHIONINE GAMMA-LYASE"/>
    <property type="match status" value="1"/>
</dbReference>
<sequence length="374" mass="40629">MKIETLAVHAGHHVDAATGAIAPPIYLSTTFERQVDGSYPHGYKYIRDNNPNREALEQCLCQLEGGVAAAAFSSGSAATMSVFQALQPGSHLIAPLDAYSGTTSLLREIFIPWNLSVTFVDMTDPSAVEQALEPNTKLIWVETPSNPMLKIIDIAKIADITHQVNACCVCDNTWATPMGQNPFQWGADLVVHSTTKYLSGHSDVMGGVAITKAADDFFQKIRSIQTLGGAVASPFDAWLVLRGIQTLPYRMRGHSENALKVARFLSEHPQVETVHYPGLQHHPGHEIAQQQMQLFGGMLSFQVKGGREKAFAVVAKVKLFKRATSLGGVESLIEHRASIEGAGTKTPENLLRVSVGLEHPDDLIEDLAQSLNLD</sequence>
<gene>
    <name evidence="6" type="ORF">Mic7113_3145</name>
</gene>
<feature type="modified residue" description="N6-(pyridoxal phosphate)lysine" evidence="4">
    <location>
        <position position="196"/>
    </location>
</feature>
<dbReference type="GO" id="GO:0019346">
    <property type="term" value="P:transsulfuration"/>
    <property type="evidence" value="ECO:0007669"/>
    <property type="project" value="InterPro"/>
</dbReference>
<name>K9WF89_9CYAN</name>
<dbReference type="InterPro" id="IPR000277">
    <property type="entry name" value="Cys/Met-Metab_PyrdxlP-dep_enz"/>
</dbReference>
<dbReference type="GO" id="GO:0019343">
    <property type="term" value="P:cysteine biosynthetic process via cystathionine"/>
    <property type="evidence" value="ECO:0007669"/>
    <property type="project" value="TreeGrafter"/>
</dbReference>
<dbReference type="InterPro" id="IPR054542">
    <property type="entry name" value="Cys_met_metab_PP"/>
</dbReference>
<dbReference type="InterPro" id="IPR015424">
    <property type="entry name" value="PyrdxlP-dep_Trfase"/>
</dbReference>
<dbReference type="InterPro" id="IPR015422">
    <property type="entry name" value="PyrdxlP-dep_Trfase_small"/>
</dbReference>
<dbReference type="PATRIC" id="fig|1173027.3.peg.3469"/>
<dbReference type="Proteomes" id="UP000010471">
    <property type="component" value="Chromosome"/>
</dbReference>
<dbReference type="STRING" id="1173027.Mic7113_3145"/>
<evidence type="ECO:0000256" key="4">
    <source>
        <dbReference type="PIRSR" id="PIRSR001434-2"/>
    </source>
</evidence>
<accession>K9WF89</accession>
<dbReference type="PIRSF" id="PIRSF001434">
    <property type="entry name" value="CGS"/>
    <property type="match status" value="1"/>
</dbReference>
<keyword evidence="7" id="KW-1185">Reference proteome</keyword>
<protein>
    <submittedName>
        <fullName evidence="6">Cystathionine beta-lyase/cystathionine gamma-synthase</fullName>
    </submittedName>
</protein>
<evidence type="ECO:0000256" key="3">
    <source>
        <dbReference type="ARBA" id="ARBA00022898"/>
    </source>
</evidence>
<dbReference type="OrthoDB" id="9780685at2"/>
<keyword evidence="3 4" id="KW-0663">Pyridoxal phosphate</keyword>
<dbReference type="PANTHER" id="PTHR11808">
    <property type="entry name" value="TRANS-SULFURATION ENZYME FAMILY MEMBER"/>
    <property type="match status" value="1"/>
</dbReference>
<dbReference type="HOGENOM" id="CLU_018986_2_2_3"/>
<dbReference type="FunFam" id="3.40.640.10:FF:000009">
    <property type="entry name" value="Cystathionine gamma-synthase homolog"/>
    <property type="match status" value="1"/>
</dbReference>
<proteinExistence type="inferred from homology"/>
<evidence type="ECO:0000313" key="6">
    <source>
        <dbReference type="EMBL" id="AFZ18888.1"/>
    </source>
</evidence>
<dbReference type="Pfam" id="PF01053">
    <property type="entry name" value="Cys_Met_Meta_PP"/>
    <property type="match status" value="1"/>
</dbReference>
<organism evidence="6 7">
    <name type="scientific">Allocoleopsis franciscana PCC 7113</name>
    <dbReference type="NCBI Taxonomy" id="1173027"/>
    <lineage>
        <taxon>Bacteria</taxon>
        <taxon>Bacillati</taxon>
        <taxon>Cyanobacteriota</taxon>
        <taxon>Cyanophyceae</taxon>
        <taxon>Coleofasciculales</taxon>
        <taxon>Coleofasciculaceae</taxon>
        <taxon>Allocoleopsis</taxon>
        <taxon>Allocoleopsis franciscana</taxon>
    </lineage>
</organism>
<dbReference type="SUPFAM" id="SSF53383">
    <property type="entry name" value="PLP-dependent transferases"/>
    <property type="match status" value="1"/>
</dbReference>
<dbReference type="RefSeq" id="WP_015183033.1">
    <property type="nucleotide sequence ID" value="NC_019738.1"/>
</dbReference>